<dbReference type="STRING" id="1041522.GCA_002105755_00485"/>
<keyword evidence="1" id="KW-1133">Transmembrane helix</keyword>
<keyword evidence="1" id="KW-0812">Transmembrane</keyword>
<evidence type="ECO:0000256" key="1">
    <source>
        <dbReference type="SAM" id="Phobius"/>
    </source>
</evidence>
<comment type="caution">
    <text evidence="2">The sequence shown here is derived from an EMBL/GenBank/DDBJ whole genome shotgun (WGS) entry which is preliminary data.</text>
</comment>
<dbReference type="eggNOG" id="ENOG5032994">
    <property type="taxonomic scope" value="Bacteria"/>
</dbReference>
<evidence type="ECO:0000313" key="3">
    <source>
        <dbReference type="Proteomes" id="UP000006455"/>
    </source>
</evidence>
<dbReference type="InterPro" id="IPR025341">
    <property type="entry name" value="DUF4247"/>
</dbReference>
<proteinExistence type="predicted"/>
<gene>
    <name evidence="2" type="ORF">MCOL_V219831</name>
</gene>
<evidence type="ECO:0008006" key="4">
    <source>
        <dbReference type="Google" id="ProtNLM"/>
    </source>
</evidence>
<protein>
    <recommendedName>
        <fullName evidence="4">DUF4247 domain-containing protein</fullName>
    </recommendedName>
</protein>
<dbReference type="Proteomes" id="UP000006455">
    <property type="component" value="Unassembled WGS sequence"/>
</dbReference>
<reference evidence="2 3" key="1">
    <citation type="journal article" date="2011" name="J. Bacteriol.">
        <title>Genome sequence of the Mycobacterium colombiense type strain, CECT 3035.</title>
        <authorList>
            <person name="Gonzalez-Perez M."/>
            <person name="Murcia M.I."/>
            <person name="Landsman D."/>
            <person name="Jordan I.K."/>
            <person name="Marino-Ramirez L."/>
        </authorList>
    </citation>
    <scope>NUCLEOTIDE SEQUENCE [LARGE SCALE GENOMIC DNA]</scope>
    <source>
        <strain evidence="2 3">CECT 3035</strain>
    </source>
</reference>
<dbReference type="Pfam" id="PF14042">
    <property type="entry name" value="DUF4247"/>
    <property type="match status" value="1"/>
</dbReference>
<evidence type="ECO:0000313" key="2">
    <source>
        <dbReference type="EMBL" id="EJO87180.1"/>
    </source>
</evidence>
<dbReference type="AlphaFoldDB" id="J4SE74"/>
<feature type="transmembrane region" description="Helical" evidence="1">
    <location>
        <begin position="9"/>
        <end position="31"/>
    </location>
</feature>
<accession>J4SE74</accession>
<sequence>MAPVSRNRLFVIAGVLGVAGVTCLIFGILLLQKNIASYVAGHYHEYARDVNGTRYQCSGSPDQVADTLADYAEPDARADNGKTEYLRYSNNIVIVGPDGGYPCSIRVEPLSAGYSHGAFIFLGPGFSPGSPSGGAGGTPGGPGGTK</sequence>
<name>J4SE74_9MYCO</name>
<dbReference type="EMBL" id="AFVW02000006">
    <property type="protein sequence ID" value="EJO87180.1"/>
    <property type="molecule type" value="Genomic_DNA"/>
</dbReference>
<organism evidence="2 3">
    <name type="scientific">Mycobacterium colombiense CECT 3035</name>
    <dbReference type="NCBI Taxonomy" id="1041522"/>
    <lineage>
        <taxon>Bacteria</taxon>
        <taxon>Bacillati</taxon>
        <taxon>Actinomycetota</taxon>
        <taxon>Actinomycetes</taxon>
        <taxon>Mycobacteriales</taxon>
        <taxon>Mycobacteriaceae</taxon>
        <taxon>Mycobacterium</taxon>
        <taxon>Mycobacterium avium complex (MAC)</taxon>
    </lineage>
</organism>
<keyword evidence="1" id="KW-0472">Membrane</keyword>